<comment type="caution">
    <text evidence="3">The sequence shown here is derived from an EMBL/GenBank/DDBJ whole genome shotgun (WGS) entry which is preliminary data.</text>
</comment>
<proteinExistence type="predicted"/>
<dbReference type="EMBL" id="LHPF02000020">
    <property type="protein sequence ID" value="PSC70359.1"/>
    <property type="molecule type" value="Genomic_DNA"/>
</dbReference>
<feature type="coiled-coil region" evidence="1">
    <location>
        <begin position="45"/>
        <end position="72"/>
    </location>
</feature>
<feature type="region of interest" description="Disordered" evidence="2">
    <location>
        <begin position="151"/>
        <end position="171"/>
    </location>
</feature>
<reference evidence="3 4" key="1">
    <citation type="journal article" date="2018" name="Plant J.">
        <title>Genome sequences of Chlorella sorokiniana UTEX 1602 and Micractinium conductrix SAG 241.80: implications to maltose excretion by a green alga.</title>
        <authorList>
            <person name="Arriola M.B."/>
            <person name="Velmurugan N."/>
            <person name="Zhang Y."/>
            <person name="Plunkett M.H."/>
            <person name="Hondzo H."/>
            <person name="Barney B.M."/>
        </authorList>
    </citation>
    <scope>NUCLEOTIDE SEQUENCE [LARGE SCALE GENOMIC DNA]</scope>
    <source>
        <strain evidence="3 4">SAG 241.80</strain>
    </source>
</reference>
<feature type="region of interest" description="Disordered" evidence="2">
    <location>
        <begin position="189"/>
        <end position="221"/>
    </location>
</feature>
<evidence type="ECO:0000256" key="2">
    <source>
        <dbReference type="SAM" id="MobiDB-lite"/>
    </source>
</evidence>
<organism evidence="3 4">
    <name type="scientific">Micractinium conductrix</name>
    <dbReference type="NCBI Taxonomy" id="554055"/>
    <lineage>
        <taxon>Eukaryota</taxon>
        <taxon>Viridiplantae</taxon>
        <taxon>Chlorophyta</taxon>
        <taxon>core chlorophytes</taxon>
        <taxon>Trebouxiophyceae</taxon>
        <taxon>Chlorellales</taxon>
        <taxon>Chlorellaceae</taxon>
        <taxon>Chlorella clade</taxon>
        <taxon>Micractinium</taxon>
    </lineage>
</organism>
<dbReference type="AlphaFoldDB" id="A0A2P6V8E5"/>
<gene>
    <name evidence="3" type="ORF">C2E20_6151</name>
</gene>
<keyword evidence="1" id="KW-0175">Coiled coil</keyword>
<evidence type="ECO:0000313" key="3">
    <source>
        <dbReference type="EMBL" id="PSC70359.1"/>
    </source>
</evidence>
<accession>A0A2P6V8E5</accession>
<protein>
    <submittedName>
        <fullName evidence="3">Lipid phosphate phosphatase-related type 3</fullName>
    </submittedName>
</protein>
<sequence>MPDVEEASQSAAAADASSDAAAAAEQAWARATAAALAWEKEAAAAKAAMLKAQQASREAAAARDEVLESAAQARGCSACCLWWVGSLGIDDQHFLYINRNVLATLIQAATVLITALGSLLAKQNSSAVFGLSITAAVLHFCIALVKPDVGEEATEEQPTGTGAGVTEDGGATAPVWRPPMALGLAMAARVSPPPAPGSVTPAAPQPQAKRVFRRPLAPGLF</sequence>
<evidence type="ECO:0000256" key="1">
    <source>
        <dbReference type="SAM" id="Coils"/>
    </source>
</evidence>
<evidence type="ECO:0000313" key="4">
    <source>
        <dbReference type="Proteomes" id="UP000239649"/>
    </source>
</evidence>
<name>A0A2P6V8E5_9CHLO</name>
<dbReference type="Proteomes" id="UP000239649">
    <property type="component" value="Unassembled WGS sequence"/>
</dbReference>
<keyword evidence="4" id="KW-1185">Reference proteome</keyword>